<evidence type="ECO:0000313" key="11">
    <source>
        <dbReference type="EMBL" id="GAL33607.1"/>
    </source>
</evidence>
<organism evidence="11 12">
    <name type="scientific">Vibrio maritimus</name>
    <dbReference type="NCBI Taxonomy" id="990268"/>
    <lineage>
        <taxon>Bacteria</taxon>
        <taxon>Pseudomonadati</taxon>
        <taxon>Pseudomonadota</taxon>
        <taxon>Gammaproteobacteria</taxon>
        <taxon>Vibrionales</taxon>
        <taxon>Vibrionaceae</taxon>
        <taxon>Vibrio</taxon>
    </lineage>
</organism>
<dbReference type="CDD" id="cd10315">
    <property type="entry name" value="CBM41_pullulanase"/>
    <property type="match status" value="1"/>
</dbReference>
<dbReference type="Gene3D" id="2.60.40.1110">
    <property type="match status" value="1"/>
</dbReference>
<dbReference type="InterPro" id="IPR004193">
    <property type="entry name" value="Glyco_hydro_13_N"/>
</dbReference>
<feature type="compositionally biased region" description="Polar residues" evidence="5">
    <location>
        <begin position="12"/>
        <end position="21"/>
    </location>
</feature>
<gene>
    <name evidence="11" type="ORF">JCM19240_2303</name>
</gene>
<dbReference type="Pfam" id="PF17967">
    <property type="entry name" value="Pullulanase_N2"/>
    <property type="match status" value="1"/>
</dbReference>
<reference evidence="11 12" key="1">
    <citation type="submission" date="2014-09" db="EMBL/GenBank/DDBJ databases">
        <title>Vibrio maritimus JCM 19240. (C210) whole genome shotgun sequence.</title>
        <authorList>
            <person name="Sawabe T."/>
            <person name="Meirelles P."/>
            <person name="Nakanishi M."/>
            <person name="Sayaka M."/>
            <person name="Hattori M."/>
            <person name="Ohkuma M."/>
        </authorList>
    </citation>
    <scope>NUCLEOTIDE SEQUENCE [LARGE SCALE GENOMIC DNA]</scope>
    <source>
        <strain evidence="11 12">JCM 19240</strain>
    </source>
</reference>
<dbReference type="SUPFAM" id="SSF49452">
    <property type="entry name" value="Starch-binding domain-like"/>
    <property type="match status" value="1"/>
</dbReference>
<dbReference type="SUPFAM" id="SSF51011">
    <property type="entry name" value="Glycosyl hydrolase domain"/>
    <property type="match status" value="1"/>
</dbReference>
<dbReference type="Gene3D" id="2.60.40.1130">
    <property type="entry name" value="Rab geranylgeranyltransferase alpha-subunit, insert domain"/>
    <property type="match status" value="1"/>
</dbReference>
<dbReference type="PANTHER" id="PTHR43002">
    <property type="entry name" value="GLYCOGEN DEBRANCHING ENZYME"/>
    <property type="match status" value="1"/>
</dbReference>
<feature type="domain" description="Glycoside hydrolase family 13 N-terminal" evidence="6">
    <location>
        <begin position="462"/>
        <end position="546"/>
    </location>
</feature>
<dbReference type="GO" id="GO:0005975">
    <property type="term" value="P:carbohydrate metabolic process"/>
    <property type="evidence" value="ECO:0007669"/>
    <property type="project" value="InterPro"/>
</dbReference>
<dbReference type="SUPFAM" id="SSF51445">
    <property type="entry name" value="(Trans)glycosidases"/>
    <property type="match status" value="1"/>
</dbReference>
<dbReference type="NCBIfam" id="TIGR02103">
    <property type="entry name" value="pullul_strch"/>
    <property type="match status" value="1"/>
</dbReference>
<dbReference type="InterPro" id="IPR013783">
    <property type="entry name" value="Ig-like_fold"/>
</dbReference>
<evidence type="ECO:0000256" key="5">
    <source>
        <dbReference type="SAM" id="MobiDB-lite"/>
    </source>
</evidence>
<dbReference type="Pfam" id="PF11852">
    <property type="entry name" value="Pullul_strch_C"/>
    <property type="match status" value="1"/>
</dbReference>
<dbReference type="Pfam" id="PF18494">
    <property type="entry name" value="Pullulanase_Ins"/>
    <property type="match status" value="1"/>
</dbReference>
<dbReference type="InterPro" id="IPR041111">
    <property type="entry name" value="Pullulanase_Ins"/>
</dbReference>
<evidence type="ECO:0000259" key="10">
    <source>
        <dbReference type="Pfam" id="PF18494"/>
    </source>
</evidence>
<dbReference type="EMBL" id="BBMT01000003">
    <property type="protein sequence ID" value="GAL33607.1"/>
    <property type="molecule type" value="Genomic_DNA"/>
</dbReference>
<dbReference type="InterPro" id="IPR017853">
    <property type="entry name" value="GH"/>
</dbReference>
<keyword evidence="3" id="KW-0378">Hydrolase</keyword>
<evidence type="ECO:0000259" key="8">
    <source>
        <dbReference type="Pfam" id="PF11852"/>
    </source>
</evidence>
<feature type="domain" description="Pullulanase carbohydrate-binding module 41" evidence="7">
    <location>
        <begin position="212"/>
        <end position="310"/>
    </location>
</feature>
<proteinExistence type="inferred from homology"/>
<evidence type="ECO:0000313" key="12">
    <source>
        <dbReference type="Proteomes" id="UP000029224"/>
    </source>
</evidence>
<dbReference type="CDD" id="cd11341">
    <property type="entry name" value="AmyAc_Pullulanase_LD-like"/>
    <property type="match status" value="1"/>
</dbReference>
<dbReference type="SUPFAM" id="SSF81296">
    <property type="entry name" value="E set domains"/>
    <property type="match status" value="2"/>
</dbReference>
<feature type="domain" description="Pullulanase N2" evidence="9">
    <location>
        <begin position="333"/>
        <end position="449"/>
    </location>
</feature>
<dbReference type="InterPro" id="IPR011839">
    <property type="entry name" value="Pullul_strch"/>
</dbReference>
<keyword evidence="12" id="KW-1185">Reference proteome</keyword>
<evidence type="ECO:0000259" key="9">
    <source>
        <dbReference type="Pfam" id="PF17967"/>
    </source>
</evidence>
<feature type="domain" description="Pullulanase Ins" evidence="10">
    <location>
        <begin position="644"/>
        <end position="717"/>
    </location>
</feature>
<evidence type="ECO:0000256" key="1">
    <source>
        <dbReference type="ARBA" id="ARBA00008061"/>
    </source>
</evidence>
<dbReference type="GO" id="GO:0030246">
    <property type="term" value="F:carbohydrate binding"/>
    <property type="evidence" value="ECO:0007669"/>
    <property type="project" value="InterPro"/>
</dbReference>
<sequence>MLSSAILVGCNSDNSNITGTPSVPDEETPTVPGEGTPSEPNDPTEPKSVELTPLVNVPSDEGIPAGNELFLSYMEAASTANSFAAMNNDIWLLRCADNSTISPSISDNFGPMWTLSDSLVASCGVLTIVKNGNDIFSGISVEASDLGKGFYIDTTGEKTEGTRQDALMASKGLPQDGTNITLPVIEAPGELPSPPAGSIALQLYDPMGDYAPYDDFSLHLWGTIDNPEAGCSGLVSANGSWTDQSVTPDEIDKFGPVWYLPVESTENDCFNVIFRNGNNDKLIEENIKIDIASTGETNSVTFMPGSNTQYSSREQAFELAGPSSGFNIDTIGAILLDDKTLVWQGGKNADMVQIMFSNDGQYKIIESAIEGQNQSTVSGISIVLSSAQLSPEQQEKYPHLASYPAFSIPSLPNGMELSKLVKRSLIAISSDSDMTMRSATGIQTAGALDAIFAEEATQLDYGPLYENGEVTLRLWAPTASGVNLVIYNSNKEVVSTQPMLEHVESGSWSVNLPSESIDGKYYRYEMSIYQPRQQKAYKFEVTDPYSVSLSTNSEYSQAVDLESDDLKPSGWDSVEAPHSQLGDELANMVIYESHVRDFSARDASTQNKGKYLAFTEQGTSPVDHLKELREAGMTHLHLMPVFDIATINEDPNKVADIDQPFSRLCELNPSVQQSQFAPYCASGGTIAEAFEELSQNDSKEDAKVEALNEYVRGVDSYNWGYDPFHYTVPEGSYATDAEGSQRILEFREMVKSVKQDIGMNVVVDVVYNHTNASGLTSKKSVLDKIVPLYYHRLVADTGAVETSTCCDNTAPEHAMFAKLIDDSISTWTEQYKIDAFRWDLMGHHPLAQMKGTLDAAREINPEVYFYGEGWNFGEVQDDKRFVQATQKHLGGTGIGSFSDRLRDAVRGGSPFESGDDIRKAQGFATGAYVAPNELVDVTLDENDDGVSDELARALHQSDLIRLGMAGNLKSFELVDFEGNTQSGATLDYNGQSAGYAEQPWEVQNYVSKHDNQTFWDINMYKVGHNITTDERVRMQAVGMATVLLGQAMPFKHMGGELLRSKSMQRDSYDYGDWYNLVDFTREDNNWNKGLPAKDKDQANFELIEKVTTTNAQPSASHIEQMFEFYKELLSVRKSTPLLTLPNADEIVSRVDFRNTGPLQQAGLIVMTVDNGSTQATDIDSRYNSAVVVINATPETQKASRFLDGNGDPIALGSFELIASHVSSNSIAQGAVYSNNEFSVPAWSAAVFVEPREQARGIGLPVSSKEDVPPFGANQEVYIAGDFNGWTVDGTLAPY</sequence>
<evidence type="ECO:0000256" key="2">
    <source>
        <dbReference type="ARBA" id="ARBA00022729"/>
    </source>
</evidence>
<accession>A0A090TR67</accession>
<dbReference type="InterPro" id="IPR013780">
    <property type="entry name" value="Glyco_hydro_b"/>
</dbReference>
<dbReference type="InterPro" id="IPR024561">
    <property type="entry name" value="Pullul_strch_C"/>
</dbReference>
<evidence type="ECO:0000259" key="6">
    <source>
        <dbReference type="Pfam" id="PF02922"/>
    </source>
</evidence>
<keyword evidence="4" id="KW-0326">Glycosidase</keyword>
<dbReference type="InterPro" id="IPR005323">
    <property type="entry name" value="CBM41_pullulanase"/>
</dbReference>
<protein>
    <submittedName>
        <fullName evidence="11">Putative pullulanase</fullName>
    </submittedName>
</protein>
<evidence type="ECO:0000256" key="4">
    <source>
        <dbReference type="ARBA" id="ARBA00023295"/>
    </source>
</evidence>
<dbReference type="InterPro" id="IPR040671">
    <property type="entry name" value="Pullulanase_N2"/>
</dbReference>
<dbReference type="Gene3D" id="2.60.40.10">
    <property type="entry name" value="Immunoglobulins"/>
    <property type="match status" value="1"/>
</dbReference>
<name>A0A090TR67_9VIBR</name>
<comment type="similarity">
    <text evidence="1">Belongs to the glycosyl hydrolase 13 family.</text>
</comment>
<reference evidence="11 12" key="2">
    <citation type="submission" date="2014-09" db="EMBL/GenBank/DDBJ databases">
        <authorList>
            <consortium name="NBRP consortium"/>
            <person name="Sawabe T."/>
            <person name="Meirelles P."/>
            <person name="Nakanishi M."/>
            <person name="Sayaka M."/>
            <person name="Hattori M."/>
            <person name="Ohkuma M."/>
        </authorList>
    </citation>
    <scope>NUCLEOTIDE SEQUENCE [LARGE SCALE GENOMIC DNA]</scope>
    <source>
        <strain evidence="11 12">JCM 19240</strain>
    </source>
</reference>
<dbReference type="GO" id="GO:0051060">
    <property type="term" value="F:pullulanase activity"/>
    <property type="evidence" value="ECO:0007669"/>
    <property type="project" value="InterPro"/>
</dbReference>
<evidence type="ECO:0000256" key="3">
    <source>
        <dbReference type="ARBA" id="ARBA00022801"/>
    </source>
</evidence>
<dbReference type="Gene3D" id="3.20.20.80">
    <property type="entry name" value="Glycosidases"/>
    <property type="match status" value="1"/>
</dbReference>
<dbReference type="Pfam" id="PF03714">
    <property type="entry name" value="PUD"/>
    <property type="match status" value="1"/>
</dbReference>
<dbReference type="InterPro" id="IPR014756">
    <property type="entry name" value="Ig_E-set"/>
</dbReference>
<evidence type="ECO:0000259" key="7">
    <source>
        <dbReference type="Pfam" id="PF03714"/>
    </source>
</evidence>
<dbReference type="Gene3D" id="2.60.40.1180">
    <property type="entry name" value="Golgi alpha-mannosidase II"/>
    <property type="match status" value="1"/>
</dbReference>
<dbReference type="Pfam" id="PF02922">
    <property type="entry name" value="CBM_48"/>
    <property type="match status" value="1"/>
</dbReference>
<dbReference type="InterPro" id="IPR013784">
    <property type="entry name" value="Carb-bd-like_fold"/>
</dbReference>
<dbReference type="Proteomes" id="UP000029224">
    <property type="component" value="Unassembled WGS sequence"/>
</dbReference>
<dbReference type="CDD" id="cd02860">
    <property type="entry name" value="E_set_Pullulanase"/>
    <property type="match status" value="1"/>
</dbReference>
<feature type="domain" description="Alpha-1,6-glucosidases pullulanase-type C-terminal" evidence="8">
    <location>
        <begin position="1082"/>
        <end position="1249"/>
    </location>
</feature>
<keyword evidence="2" id="KW-0732">Signal</keyword>
<feature type="region of interest" description="Disordered" evidence="5">
    <location>
        <begin position="12"/>
        <end position="49"/>
    </location>
</feature>
<comment type="caution">
    <text evidence="11">The sequence shown here is derived from an EMBL/GenBank/DDBJ whole genome shotgun (WGS) entry which is preliminary data.</text>
</comment>